<reference evidence="6 7" key="1">
    <citation type="submission" date="2019-01" db="EMBL/GenBank/DDBJ databases">
        <title>Halorientalis sp. F13-25 a new haloarchaeum isolated from hypersaline water.</title>
        <authorList>
            <person name="Ana D.-V."/>
            <person name="Cristina S.-P."/>
            <person name="Antonio V."/>
        </authorList>
    </citation>
    <scope>NUCLEOTIDE SEQUENCE [LARGE SCALE GENOMIC DNA]</scope>
    <source>
        <strain evidence="6 7">F13-25</strain>
    </source>
</reference>
<dbReference type="PANTHER" id="PTHR12358">
    <property type="entry name" value="SPHINGOSINE KINASE"/>
    <property type="match status" value="1"/>
</dbReference>
<dbReference type="InterPro" id="IPR017438">
    <property type="entry name" value="ATP-NAD_kinase_N"/>
</dbReference>
<sequence length="325" mass="34031">MTSPQRHSKQSVTVGDATGANERVLVLNPVSGDGDHADRVRGLAAEHDFVVRETESEGDAMAFAAEAATEGATLVAAAGGDGTCNEVVRGLVDAGALPAVEFAVVPAGTGNNFATNLGVEDVEHAFDVIETGERRRVDLGFANDEPFLNSSICGLTAEASTDTDDARKSELGVVAYALETVRTAVSYEGVELDVAAFGGVDGDRTWEGSAVLLLVGNGRRFPVRGRTQADVEDGALDVTVVEERPGSDLAGLARTALLERILGPDTDLTTRLQAPALTVRVVGDETATFSLDGEMHRASRVRFRTEPAAVRLPVGPAYEPTPDTD</sequence>
<dbReference type="SUPFAM" id="SSF111331">
    <property type="entry name" value="NAD kinase/diacylglycerol kinase-like"/>
    <property type="match status" value="1"/>
</dbReference>
<dbReference type="OrthoDB" id="57577at2157"/>
<keyword evidence="3 6" id="KW-0418">Kinase</keyword>
<dbReference type="InterPro" id="IPR045540">
    <property type="entry name" value="YegS/DAGK_C"/>
</dbReference>
<dbReference type="RefSeq" id="WP_129067691.1">
    <property type="nucleotide sequence ID" value="NZ_RDFA01000001.1"/>
</dbReference>
<gene>
    <name evidence="6" type="ORF">EAF64_04170</name>
</gene>
<dbReference type="Gene3D" id="3.40.50.10330">
    <property type="entry name" value="Probable inorganic polyphosphate/atp-NAD kinase, domain 1"/>
    <property type="match status" value="1"/>
</dbReference>
<dbReference type="Pfam" id="PF00781">
    <property type="entry name" value="DAGK_cat"/>
    <property type="match status" value="1"/>
</dbReference>
<keyword evidence="2" id="KW-0547">Nucleotide-binding</keyword>
<evidence type="ECO:0000313" key="7">
    <source>
        <dbReference type="Proteomes" id="UP000289691"/>
    </source>
</evidence>
<proteinExistence type="predicted"/>
<feature type="domain" description="DAGKc" evidence="5">
    <location>
        <begin position="19"/>
        <end position="146"/>
    </location>
</feature>
<dbReference type="InterPro" id="IPR016064">
    <property type="entry name" value="NAD/diacylglycerol_kinase_sf"/>
</dbReference>
<evidence type="ECO:0000259" key="5">
    <source>
        <dbReference type="PROSITE" id="PS50146"/>
    </source>
</evidence>
<dbReference type="Gene3D" id="2.60.200.40">
    <property type="match status" value="1"/>
</dbReference>
<dbReference type="GO" id="GO:0016301">
    <property type="term" value="F:kinase activity"/>
    <property type="evidence" value="ECO:0007669"/>
    <property type="project" value="UniProtKB-KW"/>
</dbReference>
<evidence type="ECO:0000256" key="4">
    <source>
        <dbReference type="ARBA" id="ARBA00022840"/>
    </source>
</evidence>
<accession>A0A498L188</accession>
<dbReference type="EMBL" id="RDFA01000001">
    <property type="protein sequence ID" value="RXK51837.1"/>
    <property type="molecule type" value="Genomic_DNA"/>
</dbReference>
<dbReference type="Pfam" id="PF19279">
    <property type="entry name" value="YegS_C"/>
    <property type="match status" value="1"/>
</dbReference>
<keyword evidence="7" id="KW-1185">Reference proteome</keyword>
<dbReference type="InterPro" id="IPR050187">
    <property type="entry name" value="Lipid_Phosphate_FormReg"/>
</dbReference>
<evidence type="ECO:0000256" key="1">
    <source>
        <dbReference type="ARBA" id="ARBA00022679"/>
    </source>
</evidence>
<dbReference type="InterPro" id="IPR001206">
    <property type="entry name" value="Diacylglycerol_kinase_cat_dom"/>
</dbReference>
<name>A0A498L188_9EURY</name>
<comment type="caution">
    <text evidence="6">The sequence shown here is derived from an EMBL/GenBank/DDBJ whole genome shotgun (WGS) entry which is preliminary data.</text>
</comment>
<dbReference type="SMART" id="SM00046">
    <property type="entry name" value="DAGKc"/>
    <property type="match status" value="1"/>
</dbReference>
<dbReference type="GO" id="GO:0008654">
    <property type="term" value="P:phospholipid biosynthetic process"/>
    <property type="evidence" value="ECO:0007669"/>
    <property type="project" value="InterPro"/>
</dbReference>
<protein>
    <submittedName>
        <fullName evidence="6">YegS/Rv2252/BmrU family lipid kinase</fullName>
    </submittedName>
</protein>
<dbReference type="PANTHER" id="PTHR12358:SF54">
    <property type="entry name" value="SPHINGOSINE KINASE RELATED PROTEIN"/>
    <property type="match status" value="1"/>
</dbReference>
<dbReference type="AlphaFoldDB" id="A0A498L188"/>
<dbReference type="PROSITE" id="PS50146">
    <property type="entry name" value="DAGK"/>
    <property type="match status" value="1"/>
</dbReference>
<dbReference type="Proteomes" id="UP000289691">
    <property type="component" value="Unassembled WGS sequence"/>
</dbReference>
<evidence type="ECO:0000256" key="2">
    <source>
        <dbReference type="ARBA" id="ARBA00022741"/>
    </source>
</evidence>
<evidence type="ECO:0000256" key="3">
    <source>
        <dbReference type="ARBA" id="ARBA00022777"/>
    </source>
</evidence>
<evidence type="ECO:0000313" key="6">
    <source>
        <dbReference type="EMBL" id="RXK51837.1"/>
    </source>
</evidence>
<dbReference type="InterPro" id="IPR005218">
    <property type="entry name" value="Diacylglycerol/lipid_kinase"/>
</dbReference>
<dbReference type="GO" id="GO:0005524">
    <property type="term" value="F:ATP binding"/>
    <property type="evidence" value="ECO:0007669"/>
    <property type="project" value="UniProtKB-KW"/>
</dbReference>
<dbReference type="NCBIfam" id="TIGR00147">
    <property type="entry name" value="YegS/Rv2252/BmrU family lipid kinase"/>
    <property type="match status" value="1"/>
</dbReference>
<organism evidence="6 7">
    <name type="scientific">Halorientalis pallida</name>
    <dbReference type="NCBI Taxonomy" id="2479928"/>
    <lineage>
        <taxon>Archaea</taxon>
        <taxon>Methanobacteriati</taxon>
        <taxon>Methanobacteriota</taxon>
        <taxon>Stenosarchaea group</taxon>
        <taxon>Halobacteria</taxon>
        <taxon>Halobacteriales</taxon>
        <taxon>Haloarculaceae</taxon>
        <taxon>Halorientalis</taxon>
    </lineage>
</organism>
<keyword evidence="1" id="KW-0808">Transferase</keyword>
<keyword evidence="4" id="KW-0067">ATP-binding</keyword>